<reference evidence="1 2" key="1">
    <citation type="submission" date="2017-06" db="EMBL/GenBank/DDBJ databases">
        <title>Genome sequencing of cyanobaciteial culture collection at National Institute for Environmental Studies (NIES).</title>
        <authorList>
            <person name="Hirose Y."/>
            <person name="Shimura Y."/>
            <person name="Fujisawa T."/>
            <person name="Nakamura Y."/>
            <person name="Kawachi M."/>
        </authorList>
    </citation>
    <scope>NUCLEOTIDE SEQUENCE [LARGE SCALE GENOMIC DNA]</scope>
    <source>
        <strain evidence="1 2">NIES-267</strain>
    </source>
</reference>
<organism evidence="1 2">
    <name type="scientific">Calothrix parasitica NIES-267</name>
    <dbReference type="NCBI Taxonomy" id="1973488"/>
    <lineage>
        <taxon>Bacteria</taxon>
        <taxon>Bacillati</taxon>
        <taxon>Cyanobacteriota</taxon>
        <taxon>Cyanophyceae</taxon>
        <taxon>Nostocales</taxon>
        <taxon>Calotrichaceae</taxon>
        <taxon>Calothrix</taxon>
    </lineage>
</organism>
<accession>A0A1Z4LUL6</accession>
<dbReference type="EMBL" id="AP018227">
    <property type="protein sequence ID" value="BAY84946.1"/>
    <property type="molecule type" value="Genomic_DNA"/>
</dbReference>
<dbReference type="Proteomes" id="UP000218418">
    <property type="component" value="Chromosome"/>
</dbReference>
<dbReference type="AlphaFoldDB" id="A0A1Z4LUL6"/>
<keyword evidence="2" id="KW-1185">Reference proteome</keyword>
<protein>
    <submittedName>
        <fullName evidence="1">Uncharacterized protein</fullName>
    </submittedName>
</protein>
<gene>
    <name evidence="1" type="ORF">NIES267_44440</name>
</gene>
<evidence type="ECO:0000313" key="1">
    <source>
        <dbReference type="EMBL" id="BAY84946.1"/>
    </source>
</evidence>
<name>A0A1Z4LUL6_9CYAN</name>
<proteinExistence type="predicted"/>
<sequence>MAPQNTVLKISETQARTRLLLALWDLGGIQQEVKKGELTKRLVSKGKKVADYHNVFEELENEQAISKSKKGYSLELPKGLEVLDKNLKSTEFEFEGTIVGTWAANALLKWIHEMNCGLTNTSNNYSATVSENIVSKTDSKSNIASYDEFKQVALQVYEQLNSDYNLDNLVPIYRIRRKIGDIVSRKQFSDWLLEMQAEDIFQLEGGSVEDSAPDKIEDSITTELDGLRCYASKL</sequence>
<dbReference type="OrthoDB" id="529608at2"/>
<evidence type="ECO:0000313" key="2">
    <source>
        <dbReference type="Proteomes" id="UP000218418"/>
    </source>
</evidence>